<evidence type="ECO:0000256" key="1">
    <source>
        <dbReference type="SAM" id="SignalP"/>
    </source>
</evidence>
<feature type="signal peptide" evidence="1">
    <location>
        <begin position="1"/>
        <end position="22"/>
    </location>
</feature>
<dbReference type="PROSITE" id="PS51257">
    <property type="entry name" value="PROKAR_LIPOPROTEIN"/>
    <property type="match status" value="1"/>
</dbReference>
<evidence type="ECO:0008006" key="4">
    <source>
        <dbReference type="Google" id="ProtNLM"/>
    </source>
</evidence>
<evidence type="ECO:0000313" key="3">
    <source>
        <dbReference type="Proteomes" id="UP000182719"/>
    </source>
</evidence>
<evidence type="ECO:0000313" key="2">
    <source>
        <dbReference type="EMBL" id="SEM22122.1"/>
    </source>
</evidence>
<dbReference type="AlphaFoldDB" id="A0A1H7WKF5"/>
<gene>
    <name evidence="2" type="ORF">SAMN05444354_11366</name>
</gene>
<feature type="chain" id="PRO_5010162100" description="Lipoprotein" evidence="1">
    <location>
        <begin position="23"/>
        <end position="138"/>
    </location>
</feature>
<dbReference type="OrthoDB" id="5523682at2"/>
<proteinExistence type="predicted"/>
<keyword evidence="3" id="KW-1185">Reference proteome</keyword>
<organism evidence="2 3">
    <name type="scientific">Stigmatella aurantiaca</name>
    <dbReference type="NCBI Taxonomy" id="41"/>
    <lineage>
        <taxon>Bacteria</taxon>
        <taxon>Pseudomonadati</taxon>
        <taxon>Myxococcota</taxon>
        <taxon>Myxococcia</taxon>
        <taxon>Myxococcales</taxon>
        <taxon>Cystobacterineae</taxon>
        <taxon>Archangiaceae</taxon>
        <taxon>Stigmatella</taxon>
    </lineage>
</organism>
<keyword evidence="1" id="KW-0732">Signal</keyword>
<protein>
    <recommendedName>
        <fullName evidence="4">Lipoprotein</fullName>
    </recommendedName>
</protein>
<name>A0A1H7WKF5_STIAU</name>
<reference evidence="3" key="1">
    <citation type="submission" date="2016-10" db="EMBL/GenBank/DDBJ databases">
        <authorList>
            <person name="Varghese N."/>
            <person name="Submissions S."/>
        </authorList>
    </citation>
    <scope>NUCLEOTIDE SEQUENCE [LARGE SCALE GENOMIC DNA]</scope>
    <source>
        <strain evidence="3">DSM 17044</strain>
    </source>
</reference>
<sequence>MLRTSAAALFLALLGCASHPGAHRLEREGTATLTGIVALSTPGLEVGKTPCAGLKVQVAHAREPDNALGNLLVKPSRGRCLYVTSSLPSQADLVLTVTASPDWRCDAGAAPVLTPDHVELRLRDYETATRDFRLTCGR</sequence>
<dbReference type="RefSeq" id="WP_075008729.1">
    <property type="nucleotide sequence ID" value="NZ_FOAP01000013.1"/>
</dbReference>
<dbReference type="EMBL" id="FOAP01000013">
    <property type="protein sequence ID" value="SEM22122.1"/>
    <property type="molecule type" value="Genomic_DNA"/>
</dbReference>
<dbReference type="Proteomes" id="UP000182719">
    <property type="component" value="Unassembled WGS sequence"/>
</dbReference>
<accession>A0A1H7WKF5</accession>